<proteinExistence type="predicted"/>
<evidence type="ECO:0008006" key="3">
    <source>
        <dbReference type="Google" id="ProtNLM"/>
    </source>
</evidence>
<dbReference type="HOGENOM" id="CLU_2827444_0_0_0"/>
<protein>
    <recommendedName>
        <fullName evidence="3">DNA-binding protein</fullName>
    </recommendedName>
</protein>
<accession>D2R552</accession>
<gene>
    <name evidence="1" type="ordered locus">Psta_4367</name>
</gene>
<dbReference type="OrthoDB" id="292346at2"/>
<dbReference type="KEGG" id="psl:Psta_4367"/>
<keyword evidence="2" id="KW-1185">Reference proteome</keyword>
<dbReference type="STRING" id="530564.Psta_4367"/>
<sequence>MTPKTVELNEAQLAQIIDRARSQPEPALEIARAIIEQDEQHREQEFQNATTYLLEKNRELYRRLSQ</sequence>
<evidence type="ECO:0000313" key="2">
    <source>
        <dbReference type="Proteomes" id="UP000001887"/>
    </source>
</evidence>
<dbReference type="AlphaFoldDB" id="D2R552"/>
<dbReference type="Proteomes" id="UP000001887">
    <property type="component" value="Chromosome"/>
</dbReference>
<reference evidence="1 2" key="1">
    <citation type="journal article" date="2009" name="Stand. Genomic Sci.">
        <title>Complete genome sequence of Pirellula staleyi type strain (ATCC 27377).</title>
        <authorList>
            <person name="Clum A."/>
            <person name="Tindall B.J."/>
            <person name="Sikorski J."/>
            <person name="Ivanova N."/>
            <person name="Mavrommatis K."/>
            <person name="Lucas S."/>
            <person name="Glavina del Rio T."/>
            <person name="Nolan M."/>
            <person name="Chen F."/>
            <person name="Tice H."/>
            <person name="Pitluck S."/>
            <person name="Cheng J.F."/>
            <person name="Chertkov O."/>
            <person name="Brettin T."/>
            <person name="Han C."/>
            <person name="Detter J.C."/>
            <person name="Kuske C."/>
            <person name="Bruce D."/>
            <person name="Goodwin L."/>
            <person name="Ovchinikova G."/>
            <person name="Pati A."/>
            <person name="Mikhailova N."/>
            <person name="Chen A."/>
            <person name="Palaniappan K."/>
            <person name="Land M."/>
            <person name="Hauser L."/>
            <person name="Chang Y.J."/>
            <person name="Jeffries C.D."/>
            <person name="Chain P."/>
            <person name="Rohde M."/>
            <person name="Goker M."/>
            <person name="Bristow J."/>
            <person name="Eisen J.A."/>
            <person name="Markowitz V."/>
            <person name="Hugenholtz P."/>
            <person name="Kyrpides N.C."/>
            <person name="Klenk H.P."/>
            <person name="Lapidus A."/>
        </authorList>
    </citation>
    <scope>NUCLEOTIDE SEQUENCE [LARGE SCALE GENOMIC DNA]</scope>
    <source>
        <strain evidence="2">ATCC 27377 / DSM 6068 / ICPB 4128</strain>
    </source>
</reference>
<dbReference type="EMBL" id="CP001848">
    <property type="protein sequence ID" value="ADB19014.1"/>
    <property type="molecule type" value="Genomic_DNA"/>
</dbReference>
<name>D2R552_PIRSD</name>
<evidence type="ECO:0000313" key="1">
    <source>
        <dbReference type="EMBL" id="ADB19014.1"/>
    </source>
</evidence>
<organism evidence="1 2">
    <name type="scientific">Pirellula staleyi (strain ATCC 27377 / DSM 6068 / ICPB 4128)</name>
    <name type="common">Pirella staleyi</name>
    <dbReference type="NCBI Taxonomy" id="530564"/>
    <lineage>
        <taxon>Bacteria</taxon>
        <taxon>Pseudomonadati</taxon>
        <taxon>Planctomycetota</taxon>
        <taxon>Planctomycetia</taxon>
        <taxon>Pirellulales</taxon>
        <taxon>Pirellulaceae</taxon>
        <taxon>Pirellula</taxon>
    </lineage>
</organism>